<feature type="signal peptide" evidence="2">
    <location>
        <begin position="1"/>
        <end position="21"/>
    </location>
</feature>
<evidence type="ECO:0000256" key="2">
    <source>
        <dbReference type="SAM" id="SignalP"/>
    </source>
</evidence>
<comment type="caution">
    <text evidence="4">The sequence shown here is derived from an EMBL/GenBank/DDBJ whole genome shotgun (WGS) entry which is preliminary data.</text>
</comment>
<dbReference type="InterPro" id="IPR011250">
    <property type="entry name" value="OMP/PagP_B-barrel"/>
</dbReference>
<dbReference type="Proteomes" id="UP000238220">
    <property type="component" value="Unassembled WGS sequence"/>
</dbReference>
<dbReference type="Pfam" id="PF13505">
    <property type="entry name" value="OMP_b-brl"/>
    <property type="match status" value="1"/>
</dbReference>
<feature type="chain" id="PRO_5015472019" description="Outer membrane protein beta-barrel domain-containing protein" evidence="2">
    <location>
        <begin position="22"/>
        <end position="168"/>
    </location>
</feature>
<accession>A0A2S5TKB5</accession>
<proteinExistence type="predicted"/>
<dbReference type="EMBL" id="PSNW01000001">
    <property type="protein sequence ID" value="PPE75382.1"/>
    <property type="molecule type" value="Genomic_DNA"/>
</dbReference>
<name>A0A2S5TKB5_9GAMM</name>
<evidence type="ECO:0000313" key="4">
    <source>
        <dbReference type="EMBL" id="PPE75382.1"/>
    </source>
</evidence>
<dbReference type="Gene3D" id="2.40.160.20">
    <property type="match status" value="1"/>
</dbReference>
<dbReference type="AlphaFoldDB" id="A0A2S5TKB5"/>
<protein>
    <recommendedName>
        <fullName evidence="3">Outer membrane protein beta-barrel domain-containing protein</fullName>
    </recommendedName>
</protein>
<keyword evidence="5" id="KW-1185">Reference proteome</keyword>
<evidence type="ECO:0000313" key="5">
    <source>
        <dbReference type="Proteomes" id="UP000238220"/>
    </source>
</evidence>
<dbReference type="OrthoDB" id="7620169at2"/>
<reference evidence="4 5" key="1">
    <citation type="submission" date="2018-02" db="EMBL/GenBank/DDBJ databases">
        <title>Genome sequencing of Solimonas sp. HR-BB.</title>
        <authorList>
            <person name="Lee Y."/>
            <person name="Jeon C.O."/>
        </authorList>
    </citation>
    <scope>NUCLEOTIDE SEQUENCE [LARGE SCALE GENOMIC DNA]</scope>
    <source>
        <strain evidence="4 5">HR-BB</strain>
    </source>
</reference>
<evidence type="ECO:0000259" key="3">
    <source>
        <dbReference type="Pfam" id="PF13505"/>
    </source>
</evidence>
<gene>
    <name evidence="4" type="ORF">C3942_00335</name>
</gene>
<evidence type="ECO:0000256" key="1">
    <source>
        <dbReference type="ARBA" id="ARBA00022729"/>
    </source>
</evidence>
<dbReference type="InterPro" id="IPR027385">
    <property type="entry name" value="Beta-barrel_OMP"/>
</dbReference>
<keyword evidence="1 2" id="KW-0732">Signal</keyword>
<dbReference type="RefSeq" id="WP_104228348.1">
    <property type="nucleotide sequence ID" value="NZ_PSNW01000001.1"/>
</dbReference>
<sequence>MRIRTIAAAVLLTSLAGTAAAAEMGGYLGASYGRASFDNDDFDGSDDGYKIMAGGYAGIIGGEIGYVNFGNLGGDSDGPDADAWTLAVTAGIPLGEIARIYGKVGYAFAEVDGQSVSEEIDDDKDNLFYGAGVTFPIAQNFALKAEYERYEVGNSDLDMASAGLEFRF</sequence>
<organism evidence="4 5">
    <name type="scientific">Solimonas fluminis</name>
    <dbReference type="NCBI Taxonomy" id="2086571"/>
    <lineage>
        <taxon>Bacteria</taxon>
        <taxon>Pseudomonadati</taxon>
        <taxon>Pseudomonadota</taxon>
        <taxon>Gammaproteobacteria</taxon>
        <taxon>Nevskiales</taxon>
        <taxon>Nevskiaceae</taxon>
        <taxon>Solimonas</taxon>
    </lineage>
</organism>
<dbReference type="SUPFAM" id="SSF56925">
    <property type="entry name" value="OMPA-like"/>
    <property type="match status" value="1"/>
</dbReference>
<feature type="domain" description="Outer membrane protein beta-barrel" evidence="3">
    <location>
        <begin position="6"/>
        <end position="168"/>
    </location>
</feature>